<dbReference type="AlphaFoldDB" id="A0A6C0LQJ6"/>
<accession>A0A6C0LQJ6</accession>
<feature type="region of interest" description="Disordered" evidence="1">
    <location>
        <begin position="256"/>
        <end position="290"/>
    </location>
</feature>
<dbReference type="EMBL" id="MN740542">
    <property type="protein sequence ID" value="QHU32847.1"/>
    <property type="molecule type" value="Genomic_DNA"/>
</dbReference>
<reference evidence="2" key="1">
    <citation type="journal article" date="2020" name="Nature">
        <title>Giant virus diversity and host interactions through global metagenomics.</title>
        <authorList>
            <person name="Schulz F."/>
            <person name="Roux S."/>
            <person name="Paez-Espino D."/>
            <person name="Jungbluth S."/>
            <person name="Walsh D.A."/>
            <person name="Denef V.J."/>
            <person name="McMahon K.D."/>
            <person name="Konstantinidis K.T."/>
            <person name="Eloe-Fadrosh E.A."/>
            <person name="Kyrpides N.C."/>
            <person name="Woyke T."/>
        </authorList>
    </citation>
    <scope>NUCLEOTIDE SEQUENCE</scope>
    <source>
        <strain evidence="2">GVMAG-M-3300027969-2</strain>
    </source>
</reference>
<protein>
    <submittedName>
        <fullName evidence="2">Uncharacterized protein</fullName>
    </submittedName>
</protein>
<evidence type="ECO:0000256" key="1">
    <source>
        <dbReference type="SAM" id="MobiDB-lite"/>
    </source>
</evidence>
<sequence>MFAGSYKIEKLFILIIYIYNITMCDYSQNKKGYITSCDGNFKIHYDANLVNDRSGTIYIKKTYTSENPISYSYLTKCSDTDTPSGYKCYKYSYPKFVNDCLKFAEGLTINDPGIDTEECLLQDKFTRKTFGETDEQNMKIAIRAEKKNAMEINEYANPDIGESYAFVLKNIIGVHEVPYHIAHVLFKDGTTNITLEANAGDEGAIQPKFDMYDTELDSEYTFHELTLDNFYKSYITDAQKSLINDYITIVLQKQPFNPRPTKSRSVKRSKAGTKTGKQQKSRAKQTKKNI</sequence>
<feature type="compositionally biased region" description="Basic residues" evidence="1">
    <location>
        <begin position="261"/>
        <end position="290"/>
    </location>
</feature>
<proteinExistence type="predicted"/>
<name>A0A6C0LQJ6_9ZZZZ</name>
<organism evidence="2">
    <name type="scientific">viral metagenome</name>
    <dbReference type="NCBI Taxonomy" id="1070528"/>
    <lineage>
        <taxon>unclassified sequences</taxon>
        <taxon>metagenomes</taxon>
        <taxon>organismal metagenomes</taxon>
    </lineage>
</organism>
<evidence type="ECO:0000313" key="2">
    <source>
        <dbReference type="EMBL" id="QHU32847.1"/>
    </source>
</evidence>